<sequence>MKCEAMVKKRSFLRLPTSHFRFRALNFRQFSGLLIPPIVTALVIAIQWAGVLQLFGWAAFDQFMRLRPLEPMDPRIVVVTVDEPDIRNVGQWPIPDAVLADLVTIIDQQQPVAIGLDIYRDLPVQPGHQQLLEVYQTVPNLIGVEKVVSDGSTATIAPPPELKEKGRVGSIDLVLDADGRIRRGLLSLQPEDNQTVLSLGAKLALMYLYQHGITPTVTDNGNVQLGEGLFIRFSGNDGGYVRADAGGYQVLLNYRGPQENFQTISMTDVLEGRSDPDLFSDRIVLIGPIAHSLNDLFFTPYSGTLTRQGDRMAGVVIHANLTSQIISAALDGRPQFQVWSHGMELFWILIWSGIGTALGWTYRLGWGALLSLVVGGGSLTLELQVAFLEGWWIPLVPPIIAFTTSGIAIAGYIANWEHQERQMVMTLFGRHVTPQIAEMIWQSRDELIARGQLTGQKMIATVLFADLKGFSTIAETMAADALMCWLNEYMNGMADIVLDHNGIVDKLIGDAVMAVFGVPIPRTSSEEIAQDAIAAVSCAVAMGEKLKLLNSQWQLEGKPTVSMRVGIATGEVVTGSLGSSQRMDYTTLGDSVNIAARLESYDKSFGDGVCRILINQQTHEQVSYQCLTEYIGSIHLKGRTQPINVYQINNP</sequence>
<dbReference type="InterPro" id="IPR029787">
    <property type="entry name" value="Nucleotide_cyclase"/>
</dbReference>
<keyword evidence="2" id="KW-0472">Membrane</keyword>
<protein>
    <submittedName>
        <fullName evidence="4">Adenylate cyclase</fullName>
    </submittedName>
</protein>
<dbReference type="Gene3D" id="3.30.70.1230">
    <property type="entry name" value="Nucleotide cyclase"/>
    <property type="match status" value="1"/>
</dbReference>
<dbReference type="PANTHER" id="PTHR43081">
    <property type="entry name" value="ADENYLATE CYCLASE, TERMINAL-DIFFERENTIATION SPECIFIC-RELATED"/>
    <property type="match status" value="1"/>
</dbReference>
<gene>
    <name evidence="4" type="ORF">NIES46_20380</name>
</gene>
<evidence type="ECO:0000313" key="4">
    <source>
        <dbReference type="EMBL" id="GCE93986.1"/>
    </source>
</evidence>
<evidence type="ECO:0000256" key="1">
    <source>
        <dbReference type="ARBA" id="ARBA00005381"/>
    </source>
</evidence>
<evidence type="ECO:0000259" key="3">
    <source>
        <dbReference type="PROSITE" id="PS50125"/>
    </source>
</evidence>
<dbReference type="Pfam" id="PF00211">
    <property type="entry name" value="Guanylate_cyc"/>
    <property type="match status" value="1"/>
</dbReference>
<dbReference type="RefSeq" id="WP_006617987.1">
    <property type="nucleotide sequence ID" value="NZ_BIMW01000085.1"/>
</dbReference>
<reference evidence="4 5" key="1">
    <citation type="journal article" date="2019" name="J Genomics">
        <title>The Draft Genome of a Hydrogen-producing Cyanobacterium, Arthrospira platensis NIES-46.</title>
        <authorList>
            <person name="Suzuki S."/>
            <person name="Yamaguchi H."/>
            <person name="Kawachi M."/>
        </authorList>
    </citation>
    <scope>NUCLEOTIDE SEQUENCE [LARGE SCALE GENOMIC DNA]</scope>
    <source>
        <strain evidence="4 5">NIES-46</strain>
    </source>
</reference>
<dbReference type="GeneID" id="301682894"/>
<organism evidence="4 5">
    <name type="scientific">Limnospira platensis NIES-46</name>
    <dbReference type="NCBI Taxonomy" id="1236695"/>
    <lineage>
        <taxon>Bacteria</taxon>
        <taxon>Bacillati</taxon>
        <taxon>Cyanobacteriota</taxon>
        <taxon>Cyanophyceae</taxon>
        <taxon>Oscillatoriophycideae</taxon>
        <taxon>Oscillatoriales</taxon>
        <taxon>Sirenicapillariaceae</taxon>
        <taxon>Limnospira</taxon>
    </lineage>
</organism>
<dbReference type="PROSITE" id="PS50125">
    <property type="entry name" value="GUANYLATE_CYCLASE_2"/>
    <property type="match status" value="1"/>
</dbReference>
<dbReference type="SMART" id="SM00044">
    <property type="entry name" value="CYCc"/>
    <property type="match status" value="1"/>
</dbReference>
<dbReference type="CDD" id="cd07302">
    <property type="entry name" value="CHD"/>
    <property type="match status" value="1"/>
</dbReference>
<dbReference type="EMBL" id="BIMW01000085">
    <property type="protein sequence ID" value="GCE93986.1"/>
    <property type="molecule type" value="Genomic_DNA"/>
</dbReference>
<dbReference type="SMART" id="SM01080">
    <property type="entry name" value="CHASE2"/>
    <property type="match status" value="1"/>
</dbReference>
<feature type="domain" description="Guanylate cyclase" evidence="3">
    <location>
        <begin position="461"/>
        <end position="599"/>
    </location>
</feature>
<dbReference type="Pfam" id="PF05226">
    <property type="entry name" value="CHASE2"/>
    <property type="match status" value="1"/>
</dbReference>
<evidence type="ECO:0000256" key="2">
    <source>
        <dbReference type="SAM" id="Phobius"/>
    </source>
</evidence>
<accession>A0A5M3T855</accession>
<dbReference type="PANTHER" id="PTHR43081:SF1">
    <property type="entry name" value="ADENYLATE CYCLASE, TERMINAL-DIFFERENTIATION SPECIFIC"/>
    <property type="match status" value="1"/>
</dbReference>
<comment type="caution">
    <text evidence="4">The sequence shown here is derived from an EMBL/GenBank/DDBJ whole genome shotgun (WGS) entry which is preliminary data.</text>
</comment>
<keyword evidence="5" id="KW-1185">Reference proteome</keyword>
<keyword evidence="2" id="KW-1133">Transmembrane helix</keyword>
<keyword evidence="2" id="KW-0812">Transmembrane</keyword>
<proteinExistence type="inferred from homology"/>
<dbReference type="InterPro" id="IPR050697">
    <property type="entry name" value="Adenylyl/Guanylyl_Cyclase_3/4"/>
</dbReference>
<evidence type="ECO:0000313" key="5">
    <source>
        <dbReference type="Proteomes" id="UP000326169"/>
    </source>
</evidence>
<dbReference type="Proteomes" id="UP000326169">
    <property type="component" value="Unassembled WGS sequence"/>
</dbReference>
<dbReference type="InterPro" id="IPR007890">
    <property type="entry name" value="CHASE2"/>
</dbReference>
<feature type="transmembrane region" description="Helical" evidence="2">
    <location>
        <begin position="345"/>
        <end position="362"/>
    </location>
</feature>
<name>A0A5M3T855_LIMPL</name>
<comment type="similarity">
    <text evidence="1">Belongs to the adenylyl cyclase class-3 family.</text>
</comment>
<feature type="transmembrane region" description="Helical" evidence="2">
    <location>
        <begin position="391"/>
        <end position="414"/>
    </location>
</feature>
<feature type="transmembrane region" description="Helical" evidence="2">
    <location>
        <begin position="34"/>
        <end position="60"/>
    </location>
</feature>
<dbReference type="SUPFAM" id="SSF55073">
    <property type="entry name" value="Nucleotide cyclase"/>
    <property type="match status" value="1"/>
</dbReference>
<dbReference type="InterPro" id="IPR001054">
    <property type="entry name" value="A/G_cyclase"/>
</dbReference>